<comment type="caution">
    <text evidence="1">The sequence shown here is derived from an EMBL/GenBank/DDBJ whole genome shotgun (WGS) entry which is preliminary data.</text>
</comment>
<dbReference type="Pfam" id="PF07591">
    <property type="entry name" value="PT-HINT"/>
    <property type="match status" value="1"/>
</dbReference>
<dbReference type="AlphaFoldDB" id="A0A841I6C6"/>
<accession>A0A841I6C6</accession>
<proteinExistence type="predicted"/>
<sequence>MSDRWTGAGYLEVGDKIKQADGTTGVVKYVNTVSETRTMYNLEVQEAHTFFVGTQGWLVHNGGNGSSAPIVLYRAVSEAEYNNIVRTGKFSTRYGMGYEGKQFALSYEDAVKFAQGMDGKGDQAYTRIVATVVKNPNKVSMELAEVSDIDGGLKYYLAKDKALGKLKPVTDAEAVMKLAGCP</sequence>
<name>A0A841I6C6_9DEIO</name>
<keyword evidence="2" id="KW-1185">Reference proteome</keyword>
<dbReference type="SUPFAM" id="SSF51294">
    <property type="entry name" value="Hedgehog/intein (Hint) domain"/>
    <property type="match status" value="1"/>
</dbReference>
<dbReference type="InterPro" id="IPR036844">
    <property type="entry name" value="Hint_dom_sf"/>
</dbReference>
<evidence type="ECO:0008006" key="3">
    <source>
        <dbReference type="Google" id="ProtNLM"/>
    </source>
</evidence>
<protein>
    <recommendedName>
        <fullName evidence="3">Intein C-terminal splicing domain-containing protein</fullName>
    </recommendedName>
</protein>
<dbReference type="Proteomes" id="UP000569951">
    <property type="component" value="Unassembled WGS sequence"/>
</dbReference>
<dbReference type="Gene3D" id="2.170.16.10">
    <property type="entry name" value="Hedgehog/Intein (Hint) domain"/>
    <property type="match status" value="1"/>
</dbReference>
<evidence type="ECO:0000313" key="1">
    <source>
        <dbReference type="EMBL" id="MBB6100028.1"/>
    </source>
</evidence>
<dbReference type="RefSeq" id="WP_246351697.1">
    <property type="nucleotide sequence ID" value="NZ_JACHHG010000019.1"/>
</dbReference>
<reference evidence="1 2" key="1">
    <citation type="submission" date="2020-08" db="EMBL/GenBank/DDBJ databases">
        <title>Genomic Encyclopedia of Type Strains, Phase IV (KMG-IV): sequencing the most valuable type-strain genomes for metagenomic binning, comparative biology and taxonomic classification.</title>
        <authorList>
            <person name="Goeker M."/>
        </authorList>
    </citation>
    <scope>NUCLEOTIDE SEQUENCE [LARGE SCALE GENOMIC DNA]</scope>
    <source>
        <strain evidence="1 2">DSM 21458</strain>
    </source>
</reference>
<gene>
    <name evidence="1" type="ORF">HNR42_003493</name>
</gene>
<dbReference type="EMBL" id="JACHHG010000019">
    <property type="protein sequence ID" value="MBB6100028.1"/>
    <property type="molecule type" value="Genomic_DNA"/>
</dbReference>
<organism evidence="1 2">
    <name type="scientific">Deinobacterium chartae</name>
    <dbReference type="NCBI Taxonomy" id="521158"/>
    <lineage>
        <taxon>Bacteria</taxon>
        <taxon>Thermotogati</taxon>
        <taxon>Deinococcota</taxon>
        <taxon>Deinococci</taxon>
        <taxon>Deinococcales</taxon>
        <taxon>Deinococcaceae</taxon>
        <taxon>Deinobacterium</taxon>
    </lineage>
</organism>
<evidence type="ECO:0000313" key="2">
    <source>
        <dbReference type="Proteomes" id="UP000569951"/>
    </source>
</evidence>